<keyword evidence="2" id="KW-1003">Cell membrane</keyword>
<dbReference type="GO" id="GO:0005886">
    <property type="term" value="C:plasma membrane"/>
    <property type="evidence" value="ECO:0007669"/>
    <property type="project" value="UniProtKB-SubCell"/>
</dbReference>
<evidence type="ECO:0000256" key="4">
    <source>
        <dbReference type="ARBA" id="ARBA00022989"/>
    </source>
</evidence>
<feature type="transmembrane region" description="Helical" evidence="6">
    <location>
        <begin position="346"/>
        <end position="367"/>
    </location>
</feature>
<feature type="transmembrane region" description="Helical" evidence="6">
    <location>
        <begin position="266"/>
        <end position="289"/>
    </location>
</feature>
<organism evidence="7 8">
    <name type="scientific">candidate division WWE3 bacterium RIFOXYC1_FULL_39_7</name>
    <dbReference type="NCBI Taxonomy" id="1802643"/>
    <lineage>
        <taxon>Bacteria</taxon>
        <taxon>Katanobacteria</taxon>
    </lineage>
</organism>
<keyword evidence="5 6" id="KW-0472">Membrane</keyword>
<evidence type="ECO:0000256" key="6">
    <source>
        <dbReference type="SAM" id="Phobius"/>
    </source>
</evidence>
<dbReference type="PANTHER" id="PTHR30250:SF28">
    <property type="entry name" value="POLYSACCHARIDE BIOSYNTHESIS PROTEIN"/>
    <property type="match status" value="1"/>
</dbReference>
<evidence type="ECO:0000313" key="7">
    <source>
        <dbReference type="EMBL" id="OGC70093.1"/>
    </source>
</evidence>
<keyword evidence="4 6" id="KW-1133">Transmembrane helix</keyword>
<feature type="transmembrane region" description="Helical" evidence="6">
    <location>
        <begin position="129"/>
        <end position="153"/>
    </location>
</feature>
<comment type="caution">
    <text evidence="7">The sequence shown here is derived from an EMBL/GenBank/DDBJ whole genome shotgun (WGS) entry which is preliminary data.</text>
</comment>
<sequence length="432" mass="48636">MFIKGLFHKIHYFNNKELIGTFFVTAGTLFGSFFSYLLQFFLARYLNVGEYGEFNALLSLAYIAGVPATVLSTAMIKKVSQLLSGNEWKKLSSLFVSSFYFSVLIGLVIFASVYFFRGYISQTLKIGNIFLIVIFGMWLGLSFLLTVPGAYLLGLLRYKAYALFVSISSMLRFVFPALLVVVGYGLIGTFYGLSLSVILAFIISLVLLKKNLTNVRNELNKMSPELNDVFKLIMPIVLVNLCMMLLNNIDLVLVKRFFEAETAGYYAGVVTLGKILLFGAGTITVVMFPKISSVKNDTKKLIKSFGFFLSLQLMAVIAGVLVYLIFPRYITLIFFGSKFMESVKYLSLFSVFVGIYVIINFLVMFMLAIDQTRIYLLLLPGVIAQYVLINMFHGSLEQVIYINIYILLLIAVILGLYSAVLFKRNFKSLELS</sequence>
<dbReference type="EMBL" id="MEWA01000010">
    <property type="protein sequence ID" value="OGC70093.1"/>
    <property type="molecule type" value="Genomic_DNA"/>
</dbReference>
<feature type="transmembrane region" description="Helical" evidence="6">
    <location>
        <begin position="54"/>
        <end position="74"/>
    </location>
</feature>
<feature type="transmembrane region" description="Helical" evidence="6">
    <location>
        <begin position="301"/>
        <end position="326"/>
    </location>
</feature>
<evidence type="ECO:0008006" key="9">
    <source>
        <dbReference type="Google" id="ProtNLM"/>
    </source>
</evidence>
<reference evidence="7 8" key="1">
    <citation type="journal article" date="2016" name="Nat. Commun.">
        <title>Thousands of microbial genomes shed light on interconnected biogeochemical processes in an aquifer system.</title>
        <authorList>
            <person name="Anantharaman K."/>
            <person name="Brown C.T."/>
            <person name="Hug L.A."/>
            <person name="Sharon I."/>
            <person name="Castelle C.J."/>
            <person name="Probst A.J."/>
            <person name="Thomas B.C."/>
            <person name="Singh A."/>
            <person name="Wilkins M.J."/>
            <person name="Karaoz U."/>
            <person name="Brodie E.L."/>
            <person name="Williams K.H."/>
            <person name="Hubbard S.S."/>
            <person name="Banfield J.F."/>
        </authorList>
    </citation>
    <scope>NUCLEOTIDE SEQUENCE [LARGE SCALE GENOMIC DNA]</scope>
</reference>
<feature type="transmembrane region" description="Helical" evidence="6">
    <location>
        <begin position="21"/>
        <end position="42"/>
    </location>
</feature>
<feature type="transmembrane region" description="Helical" evidence="6">
    <location>
        <begin position="374"/>
        <end position="393"/>
    </location>
</feature>
<feature type="transmembrane region" description="Helical" evidence="6">
    <location>
        <begin position="94"/>
        <end position="117"/>
    </location>
</feature>
<feature type="transmembrane region" description="Helical" evidence="6">
    <location>
        <begin position="229"/>
        <end position="246"/>
    </location>
</feature>
<dbReference type="AlphaFoldDB" id="A0A1F4WMG8"/>
<dbReference type="PANTHER" id="PTHR30250">
    <property type="entry name" value="PST FAMILY PREDICTED COLANIC ACID TRANSPORTER"/>
    <property type="match status" value="1"/>
</dbReference>
<evidence type="ECO:0000256" key="1">
    <source>
        <dbReference type="ARBA" id="ARBA00004651"/>
    </source>
</evidence>
<dbReference type="Pfam" id="PF13440">
    <property type="entry name" value="Polysacc_synt_3"/>
    <property type="match status" value="1"/>
</dbReference>
<evidence type="ECO:0000256" key="5">
    <source>
        <dbReference type="ARBA" id="ARBA00023136"/>
    </source>
</evidence>
<keyword evidence="3 6" id="KW-0812">Transmembrane</keyword>
<accession>A0A1F4WMG8</accession>
<dbReference type="Proteomes" id="UP000179113">
    <property type="component" value="Unassembled WGS sequence"/>
</dbReference>
<feature type="transmembrane region" description="Helical" evidence="6">
    <location>
        <begin position="399"/>
        <end position="422"/>
    </location>
</feature>
<feature type="transmembrane region" description="Helical" evidence="6">
    <location>
        <begin position="160"/>
        <end position="184"/>
    </location>
</feature>
<evidence type="ECO:0000256" key="2">
    <source>
        <dbReference type="ARBA" id="ARBA00022475"/>
    </source>
</evidence>
<evidence type="ECO:0000313" key="8">
    <source>
        <dbReference type="Proteomes" id="UP000179113"/>
    </source>
</evidence>
<proteinExistence type="predicted"/>
<feature type="transmembrane region" description="Helical" evidence="6">
    <location>
        <begin position="190"/>
        <end position="208"/>
    </location>
</feature>
<evidence type="ECO:0000256" key="3">
    <source>
        <dbReference type="ARBA" id="ARBA00022692"/>
    </source>
</evidence>
<comment type="subcellular location">
    <subcellularLocation>
        <location evidence="1">Cell membrane</location>
        <topology evidence="1">Multi-pass membrane protein</topology>
    </subcellularLocation>
</comment>
<dbReference type="InterPro" id="IPR050833">
    <property type="entry name" value="Poly_Biosynth_Transport"/>
</dbReference>
<protein>
    <recommendedName>
        <fullName evidence="9">Polysaccharide biosynthesis protein C-terminal domain-containing protein</fullName>
    </recommendedName>
</protein>
<name>A0A1F4WMG8_UNCKA</name>
<gene>
    <name evidence="7" type="ORF">A2415_00650</name>
</gene>